<gene>
    <name evidence="2" type="ORF">J2Z22_000831</name>
</gene>
<keyword evidence="1" id="KW-0472">Membrane</keyword>
<proteinExistence type="predicted"/>
<name>A0ABU3H3J5_9BACL</name>
<protein>
    <recommendedName>
        <fullName evidence="4">DUF4367 domain-containing protein</fullName>
    </recommendedName>
</protein>
<evidence type="ECO:0000313" key="3">
    <source>
        <dbReference type="Proteomes" id="UP001248709"/>
    </source>
</evidence>
<keyword evidence="1" id="KW-0812">Transmembrane</keyword>
<evidence type="ECO:0008006" key="4">
    <source>
        <dbReference type="Google" id="ProtNLM"/>
    </source>
</evidence>
<comment type="caution">
    <text evidence="2">The sequence shown here is derived from an EMBL/GenBank/DDBJ whole genome shotgun (WGS) entry which is preliminary data.</text>
</comment>
<evidence type="ECO:0000313" key="2">
    <source>
        <dbReference type="EMBL" id="MDT3425315.1"/>
    </source>
</evidence>
<organism evidence="2 3">
    <name type="scientific">Paenibacillus forsythiae</name>
    <dbReference type="NCBI Taxonomy" id="365616"/>
    <lineage>
        <taxon>Bacteria</taxon>
        <taxon>Bacillati</taxon>
        <taxon>Bacillota</taxon>
        <taxon>Bacilli</taxon>
        <taxon>Bacillales</taxon>
        <taxon>Paenibacillaceae</taxon>
        <taxon>Paenibacillus</taxon>
    </lineage>
</organism>
<evidence type="ECO:0000256" key="1">
    <source>
        <dbReference type="SAM" id="Phobius"/>
    </source>
</evidence>
<keyword evidence="3" id="KW-1185">Reference proteome</keyword>
<reference evidence="2 3" key="1">
    <citation type="submission" date="2023-07" db="EMBL/GenBank/DDBJ databases">
        <title>Genomic Encyclopedia of Type Strains, Phase IV (KMG-IV): sequencing the most valuable type-strain genomes for metagenomic binning, comparative biology and taxonomic classification.</title>
        <authorList>
            <person name="Goeker M."/>
        </authorList>
    </citation>
    <scope>NUCLEOTIDE SEQUENCE [LARGE SCALE GENOMIC DNA]</scope>
    <source>
        <strain evidence="2 3">T98</strain>
    </source>
</reference>
<feature type="transmembrane region" description="Helical" evidence="1">
    <location>
        <begin position="55"/>
        <end position="80"/>
    </location>
</feature>
<dbReference type="RefSeq" id="WP_025700698.1">
    <property type="nucleotide sequence ID" value="NZ_JAUSUY010000003.1"/>
</dbReference>
<keyword evidence="1" id="KW-1133">Transmembrane helix</keyword>
<dbReference type="Proteomes" id="UP001248709">
    <property type="component" value="Unassembled WGS sequence"/>
</dbReference>
<dbReference type="EMBL" id="JAUSUY010000003">
    <property type="protein sequence ID" value="MDT3425315.1"/>
    <property type="molecule type" value="Genomic_DNA"/>
</dbReference>
<accession>A0ABU3H3J5</accession>
<sequence length="278" mass="31547">MKKPSEFNDLSQKLSGITLPTIDVSSPVMGRIRVMYNEQTVPVKARLPVKRHPKVMWITVFSLFFVFIATVSASVVPVSWNGESFTIEDDGGRNARIDAFKEFIFGKEPTYKESVEDVLNNHKNAKEVMSLDEAKQQFPFTILRPDPSKAQPIRSNGVLMNEMLQENGKDVRIIGYRPVFHDIYALDNQRWVIVTQNLDQAATDHLKGKVDSISSTYIGNWENVQINNQMIAMYSESKKKNTLLIKYKTEQSQVIDIEIVGTGTKEQLIKLAEAYTGL</sequence>